<protein>
    <recommendedName>
        <fullName evidence="14">Aminopeptidase NAALADL1</fullName>
    </recommendedName>
    <alternativeName>
        <fullName evidence="15">N-acetylated-alpha-linked acidic dipeptidase-like protein</fullName>
    </alternativeName>
</protein>
<evidence type="ECO:0000259" key="17">
    <source>
        <dbReference type="Pfam" id="PF02225"/>
    </source>
</evidence>
<reference evidence="20 21" key="1">
    <citation type="journal article" date="2016" name="G3 (Bethesda)">
        <title>First Draft Assembly and Annotation of the Genome of a California Endemic Oak Quercus lobata Nee (Fagaceae).</title>
        <authorList>
            <person name="Sork V.L."/>
            <person name="Fitz-Gibbon S.T."/>
            <person name="Puiu D."/>
            <person name="Crepeau M."/>
            <person name="Gugger P.F."/>
            <person name="Sherman R."/>
            <person name="Stevens K."/>
            <person name="Langley C.H."/>
            <person name="Pellegrini M."/>
            <person name="Salzberg S.L."/>
        </authorList>
    </citation>
    <scope>NUCLEOTIDE SEQUENCE [LARGE SCALE GENOMIC DNA]</scope>
    <source>
        <strain evidence="20 21">cv. SW786</strain>
    </source>
</reference>
<dbReference type="PANTHER" id="PTHR10404:SF75">
    <property type="entry name" value="GLUTAMATE CARBOXYPEPTIDASE AMP1-RELATED"/>
    <property type="match status" value="1"/>
</dbReference>
<comment type="similarity">
    <text evidence="3">Belongs to the peptidase M28 family. M28B subfamily.</text>
</comment>
<accession>A0A7N2M516</accession>
<evidence type="ECO:0000259" key="18">
    <source>
        <dbReference type="Pfam" id="PF04253"/>
    </source>
</evidence>
<keyword evidence="12" id="KW-0325">Glycoprotein</keyword>
<feature type="domain" description="Peptidase M28" evidence="19">
    <location>
        <begin position="314"/>
        <end position="440"/>
    </location>
</feature>
<dbReference type="GO" id="GO:0046872">
    <property type="term" value="F:metal ion binding"/>
    <property type="evidence" value="ECO:0007669"/>
    <property type="project" value="UniProtKB-KW"/>
</dbReference>
<evidence type="ECO:0000256" key="10">
    <source>
        <dbReference type="ARBA" id="ARBA00023049"/>
    </source>
</evidence>
<organism evidence="20 21">
    <name type="scientific">Quercus lobata</name>
    <name type="common">Valley oak</name>
    <dbReference type="NCBI Taxonomy" id="97700"/>
    <lineage>
        <taxon>Eukaryota</taxon>
        <taxon>Viridiplantae</taxon>
        <taxon>Streptophyta</taxon>
        <taxon>Embryophyta</taxon>
        <taxon>Tracheophyta</taxon>
        <taxon>Spermatophyta</taxon>
        <taxon>Magnoliopsida</taxon>
        <taxon>eudicotyledons</taxon>
        <taxon>Gunneridae</taxon>
        <taxon>Pentapetalae</taxon>
        <taxon>rosids</taxon>
        <taxon>fabids</taxon>
        <taxon>Fagales</taxon>
        <taxon>Fagaceae</taxon>
        <taxon>Quercus</taxon>
    </lineage>
</organism>
<comment type="cofactor">
    <cofactor evidence="1">
        <name>Zn(2+)</name>
        <dbReference type="ChEBI" id="CHEBI:29105"/>
    </cofactor>
</comment>
<dbReference type="PANTHER" id="PTHR10404">
    <property type="entry name" value="N-ACETYLATED-ALPHA-LINKED ACIDIC DIPEPTIDASE"/>
    <property type="match status" value="1"/>
</dbReference>
<name>A0A7N2M516_QUELO</name>
<evidence type="ECO:0000256" key="1">
    <source>
        <dbReference type="ARBA" id="ARBA00001947"/>
    </source>
</evidence>
<reference evidence="20" key="2">
    <citation type="submission" date="2021-01" db="UniProtKB">
        <authorList>
            <consortium name="EnsemblPlants"/>
        </authorList>
    </citation>
    <scope>IDENTIFICATION</scope>
</reference>
<keyword evidence="16" id="KW-0472">Membrane</keyword>
<evidence type="ECO:0000256" key="9">
    <source>
        <dbReference type="ARBA" id="ARBA00022837"/>
    </source>
</evidence>
<feature type="transmembrane region" description="Helical" evidence="16">
    <location>
        <begin position="12"/>
        <end position="32"/>
    </location>
</feature>
<dbReference type="Gramene" id="QL07p025891:mrna">
    <property type="protein sequence ID" value="QL07p025891:mrna"/>
    <property type="gene ID" value="QL07p025891"/>
</dbReference>
<evidence type="ECO:0000313" key="20">
    <source>
        <dbReference type="EnsemblPlants" id="QL07p025891:mrna"/>
    </source>
</evidence>
<dbReference type="GO" id="GO:0004180">
    <property type="term" value="F:carboxypeptidase activity"/>
    <property type="evidence" value="ECO:0007669"/>
    <property type="project" value="TreeGrafter"/>
</dbReference>
<dbReference type="GO" id="GO:0016324">
    <property type="term" value="C:apical plasma membrane"/>
    <property type="evidence" value="ECO:0007669"/>
    <property type="project" value="UniProtKB-SubCell"/>
</dbReference>
<dbReference type="Proteomes" id="UP000594261">
    <property type="component" value="Chromosome 7"/>
</dbReference>
<keyword evidence="9" id="KW-0106">Calcium</keyword>
<keyword evidence="6" id="KW-0479">Metal-binding</keyword>
<keyword evidence="21" id="KW-1185">Reference proteome</keyword>
<feature type="domain" description="Transferrin receptor-like dimerisation" evidence="18">
    <location>
        <begin position="707"/>
        <end position="832"/>
    </location>
</feature>
<dbReference type="SUPFAM" id="SSF52025">
    <property type="entry name" value="PA domain"/>
    <property type="match status" value="1"/>
</dbReference>
<evidence type="ECO:0000256" key="11">
    <source>
        <dbReference type="ARBA" id="ARBA00023157"/>
    </source>
</evidence>
<evidence type="ECO:0000256" key="14">
    <source>
        <dbReference type="ARBA" id="ARBA00068168"/>
    </source>
</evidence>
<dbReference type="FunFam" id="3.40.630.10:FF:000101">
    <property type="entry name" value="N-acetylated alpha-linked acidic dipeptidase like 1"/>
    <property type="match status" value="1"/>
</dbReference>
<dbReference type="InterPro" id="IPR039373">
    <property type="entry name" value="Peptidase_M28B"/>
</dbReference>
<keyword evidence="16" id="KW-1133">Transmembrane helix</keyword>
<dbReference type="EnsemblPlants" id="QL07p025891:mrna">
    <property type="protein sequence ID" value="QL07p025891:mrna"/>
    <property type="gene ID" value="QL07p025891"/>
</dbReference>
<evidence type="ECO:0000313" key="21">
    <source>
        <dbReference type="Proteomes" id="UP000594261"/>
    </source>
</evidence>
<comment type="function">
    <text evidence="13">Aminopeptidase with broad substrate specificity. Has lower activity with substrates that have Asp or Glu in the P2' position, or Pro in the P3' position. Lacks activity with substrates that have both Pro in the P3' position and Asp or Glu in the P2' position. Lacks carboxypeptidase activity. Lacks dipeptidyl-peptidase IV type activity.</text>
</comment>
<keyword evidence="8" id="KW-0862">Zinc</keyword>
<dbReference type="InterPro" id="IPR007484">
    <property type="entry name" value="Peptidase_M28"/>
</dbReference>
<dbReference type="Gene3D" id="3.50.30.30">
    <property type="match status" value="1"/>
</dbReference>
<dbReference type="InterPro" id="IPR036757">
    <property type="entry name" value="TFR-like_dimer_dom_sf"/>
</dbReference>
<sequence length="836" mass="93038">MVETVWKATSKPSPLCTFLLLIILCILGFYSLHYPDSTVINPNAQNALRFRQIFLSSASNHTIASYLRALTQRPHLAGTAPSLATVNYVVSHFKNLNLQTHTTQYKTLLSYPTHSSLSAHFSNGTVHDLSLSDSSDDDAVVRPYHAYSPSGTAFAKAVFVNYGRDVDFQAIKALNVSVKGCVVVARRGDLPRGIVVQKAEENGAVAVLLYTEGEEVKGFERGTVMSGVGDPLSPGWAAVDDGESLEMEDARVLKRFPKIPSMPLSVRAARLILDSLGGAPPPEKWRVDLRGVGPGPTTLNFTYQGEKKVATIHNVFAVIRGSEEPDRYVLLGNHRDAWTYGAVDPNSGTAALLDIARRYALMIRLGWQPRRTIILCSWDAEEFGMIGSTEWVEQNLVNLGSKAVAYLNVDCAVQGPGFFVGATPQLDSLLLEVTKKVKDPDSEGLTVYEKWAATNAGTNVPTMAQKRVRGGKPVAINDVYECDEVARDAQLEVFFQRIEEWFDVLSKQLTALAVGSQPQNYHPNPCFVEEEEDLDIEQEGCDIKEDDEYIERVCLVDWDSPPIYDDYPEDFSQGEKIELDKNKVIYIRDEPITHIVDETFDIKKKKIQRLGGVDSDFAPFVQHAGVPSIDIYYGRGFPVYHTAFDSYVWMTNNGDPLFHRHVAVAGIWGLLALHLADDSILPFNYLSYAEQLQRYKGILSNLLHENVSLHPLTTSIQELVSAAKEAEDEAKILRQQETTGDSVVLKKRALNDRLMLAERGFLDVDGLQGRQWFKHLIYGPPGDHESKLDFFPGVADAISQSARMSRKEIQAAIQHEIWRVSRAIQRAARALKGELT</sequence>
<dbReference type="Pfam" id="PF04389">
    <property type="entry name" value="Peptidase_M28"/>
    <property type="match status" value="1"/>
</dbReference>
<comment type="subcellular location">
    <subcellularLocation>
        <location evidence="2">Apical cell membrane</location>
    </subcellularLocation>
</comment>
<dbReference type="InterPro" id="IPR007365">
    <property type="entry name" value="TFR-like_dimer_dom"/>
</dbReference>
<evidence type="ECO:0000256" key="15">
    <source>
        <dbReference type="ARBA" id="ARBA00081462"/>
    </source>
</evidence>
<dbReference type="Pfam" id="PF02225">
    <property type="entry name" value="PA"/>
    <property type="match status" value="1"/>
</dbReference>
<evidence type="ECO:0000259" key="19">
    <source>
        <dbReference type="Pfam" id="PF04389"/>
    </source>
</evidence>
<dbReference type="SUPFAM" id="SSF53187">
    <property type="entry name" value="Zn-dependent exopeptidases"/>
    <property type="match status" value="1"/>
</dbReference>
<evidence type="ECO:0000256" key="13">
    <source>
        <dbReference type="ARBA" id="ARBA00059290"/>
    </source>
</evidence>
<dbReference type="Gene3D" id="3.40.630.10">
    <property type="entry name" value="Zn peptidases"/>
    <property type="match status" value="2"/>
</dbReference>
<evidence type="ECO:0000256" key="7">
    <source>
        <dbReference type="ARBA" id="ARBA00022801"/>
    </source>
</evidence>
<dbReference type="FunFam" id="1.20.930.40:FF:000001">
    <property type="entry name" value="N-acetylated-alpha-linked acidic dipeptidase 2"/>
    <property type="match status" value="1"/>
</dbReference>
<dbReference type="EMBL" id="LRBV02000007">
    <property type="status" value="NOT_ANNOTATED_CDS"/>
    <property type="molecule type" value="Genomic_DNA"/>
</dbReference>
<evidence type="ECO:0000256" key="5">
    <source>
        <dbReference type="ARBA" id="ARBA00022670"/>
    </source>
</evidence>
<keyword evidence="5" id="KW-0645">Protease</keyword>
<dbReference type="Gene3D" id="1.20.930.40">
    <property type="entry name" value="Transferrin receptor-like, dimerisation domain"/>
    <property type="match status" value="1"/>
</dbReference>
<evidence type="ECO:0000256" key="12">
    <source>
        <dbReference type="ARBA" id="ARBA00023180"/>
    </source>
</evidence>
<keyword evidence="7" id="KW-0378">Hydrolase</keyword>
<keyword evidence="4" id="KW-0031">Aminopeptidase</keyword>
<dbReference type="GO" id="GO:0006508">
    <property type="term" value="P:proteolysis"/>
    <property type="evidence" value="ECO:0007669"/>
    <property type="project" value="UniProtKB-KW"/>
</dbReference>
<evidence type="ECO:0000256" key="16">
    <source>
        <dbReference type="SAM" id="Phobius"/>
    </source>
</evidence>
<evidence type="ECO:0000256" key="4">
    <source>
        <dbReference type="ARBA" id="ARBA00022438"/>
    </source>
</evidence>
<dbReference type="SUPFAM" id="SSF47672">
    <property type="entry name" value="Transferrin receptor-like dimerisation domain"/>
    <property type="match status" value="1"/>
</dbReference>
<evidence type="ECO:0000256" key="6">
    <source>
        <dbReference type="ARBA" id="ARBA00022723"/>
    </source>
</evidence>
<dbReference type="InParanoid" id="A0A7N2M516"/>
<dbReference type="InterPro" id="IPR046450">
    <property type="entry name" value="PA_dom_sf"/>
</dbReference>
<proteinExistence type="inferred from homology"/>
<dbReference type="Pfam" id="PF04253">
    <property type="entry name" value="TFR_dimer"/>
    <property type="match status" value="1"/>
</dbReference>
<keyword evidence="16" id="KW-0812">Transmembrane</keyword>
<dbReference type="InterPro" id="IPR003137">
    <property type="entry name" value="PA_domain"/>
</dbReference>
<dbReference type="OMA" id="YPRKDGR"/>
<dbReference type="FunCoup" id="A0A7N2M516">
    <property type="interactions" value="453"/>
</dbReference>
<dbReference type="AlphaFoldDB" id="A0A7N2M516"/>
<feature type="domain" description="PA" evidence="17">
    <location>
        <begin position="159"/>
        <end position="218"/>
    </location>
</feature>
<dbReference type="GO" id="GO:0008237">
    <property type="term" value="F:metallopeptidase activity"/>
    <property type="evidence" value="ECO:0007669"/>
    <property type="project" value="UniProtKB-KW"/>
</dbReference>
<evidence type="ECO:0000256" key="3">
    <source>
        <dbReference type="ARBA" id="ARBA00005634"/>
    </source>
</evidence>
<dbReference type="GO" id="GO:0004177">
    <property type="term" value="F:aminopeptidase activity"/>
    <property type="evidence" value="ECO:0007669"/>
    <property type="project" value="UniProtKB-KW"/>
</dbReference>
<keyword evidence="11" id="KW-1015">Disulfide bond</keyword>
<keyword evidence="10" id="KW-0482">Metalloprotease</keyword>
<dbReference type="CDD" id="cd08022">
    <property type="entry name" value="M28_PSMA_like"/>
    <property type="match status" value="1"/>
</dbReference>
<evidence type="ECO:0000256" key="2">
    <source>
        <dbReference type="ARBA" id="ARBA00004221"/>
    </source>
</evidence>
<evidence type="ECO:0000256" key="8">
    <source>
        <dbReference type="ARBA" id="ARBA00022833"/>
    </source>
</evidence>